<sequence>MNRTSGARTDAQSEVEMTSLNNPNAGQPTSYLAEISSIKEDIERFKAHISRITALNEQALNLISDKQQQEHSEQLNEITSESKALRQKIKNSIQKLGSYKLPDPSQEKCAPWAVYHAQEAKHQQQVKARMERQYRIVRPDATDEEVKEAIESEGDTSLFAQSVLQSAQASEAKRALKEVRERHMDIQNIVKSIEELSSLYQEMQYMVESQDVLVDNIDKTVEATNVQLEEVNVELVQATEIAKRSRKKKWILAAIGTAILAILLIVIVSTIMNNTPKK</sequence>
<keyword evidence="2" id="KW-1185">Reference proteome</keyword>
<evidence type="ECO:0000313" key="1">
    <source>
        <dbReference type="EMBL" id="KAJ9052191.1"/>
    </source>
</evidence>
<proteinExistence type="predicted"/>
<evidence type="ECO:0000313" key="2">
    <source>
        <dbReference type="Proteomes" id="UP001165960"/>
    </source>
</evidence>
<name>A0ACC2RQ70_9FUNG</name>
<dbReference type="EMBL" id="QTSX02006752">
    <property type="protein sequence ID" value="KAJ9052191.1"/>
    <property type="molecule type" value="Genomic_DNA"/>
</dbReference>
<protein>
    <submittedName>
        <fullName evidence="1">Uncharacterized protein</fullName>
    </submittedName>
</protein>
<comment type="caution">
    <text evidence="1">The sequence shown here is derived from an EMBL/GenBank/DDBJ whole genome shotgun (WGS) entry which is preliminary data.</text>
</comment>
<gene>
    <name evidence="1" type="ORF">DSO57_1036722</name>
</gene>
<reference evidence="1" key="1">
    <citation type="submission" date="2022-04" db="EMBL/GenBank/DDBJ databases">
        <title>Genome of the entomopathogenic fungus Entomophthora muscae.</title>
        <authorList>
            <person name="Elya C."/>
            <person name="Lovett B.R."/>
            <person name="Lee E."/>
            <person name="Macias A.M."/>
            <person name="Hajek A.E."/>
            <person name="De Bivort B.L."/>
            <person name="Kasson M.T."/>
            <person name="De Fine Licht H.H."/>
            <person name="Stajich J.E."/>
        </authorList>
    </citation>
    <scope>NUCLEOTIDE SEQUENCE</scope>
    <source>
        <strain evidence="1">Berkeley</strain>
    </source>
</reference>
<organism evidence="1 2">
    <name type="scientific">Entomophthora muscae</name>
    <dbReference type="NCBI Taxonomy" id="34485"/>
    <lineage>
        <taxon>Eukaryota</taxon>
        <taxon>Fungi</taxon>
        <taxon>Fungi incertae sedis</taxon>
        <taxon>Zoopagomycota</taxon>
        <taxon>Entomophthoromycotina</taxon>
        <taxon>Entomophthoromycetes</taxon>
        <taxon>Entomophthorales</taxon>
        <taxon>Entomophthoraceae</taxon>
        <taxon>Entomophthora</taxon>
    </lineage>
</organism>
<dbReference type="Proteomes" id="UP001165960">
    <property type="component" value="Unassembled WGS sequence"/>
</dbReference>
<accession>A0ACC2RQ70</accession>